<evidence type="ECO:0000256" key="1">
    <source>
        <dbReference type="SAM" id="MobiDB-lite"/>
    </source>
</evidence>
<evidence type="ECO:0000313" key="2">
    <source>
        <dbReference type="EMBL" id="RKP30283.1"/>
    </source>
</evidence>
<feature type="region of interest" description="Disordered" evidence="1">
    <location>
        <begin position="53"/>
        <end position="86"/>
    </location>
</feature>
<proteinExistence type="predicted"/>
<accession>A0A4P9ZBV0</accession>
<gene>
    <name evidence="2" type="ORF">METBISCDRAFT_27541</name>
</gene>
<evidence type="ECO:0000313" key="3">
    <source>
        <dbReference type="Proteomes" id="UP000268321"/>
    </source>
</evidence>
<protein>
    <submittedName>
        <fullName evidence="2">Uncharacterized protein</fullName>
    </submittedName>
</protein>
<dbReference type="EMBL" id="ML004462">
    <property type="protein sequence ID" value="RKP30283.1"/>
    <property type="molecule type" value="Genomic_DNA"/>
</dbReference>
<feature type="compositionally biased region" description="Low complexity" evidence="1">
    <location>
        <begin position="61"/>
        <end position="70"/>
    </location>
</feature>
<name>A0A4P9ZBV0_9ASCO</name>
<organism evidence="2 3">
    <name type="scientific">Metschnikowia bicuspidata</name>
    <dbReference type="NCBI Taxonomy" id="27322"/>
    <lineage>
        <taxon>Eukaryota</taxon>
        <taxon>Fungi</taxon>
        <taxon>Dikarya</taxon>
        <taxon>Ascomycota</taxon>
        <taxon>Saccharomycotina</taxon>
        <taxon>Pichiomycetes</taxon>
        <taxon>Metschnikowiaceae</taxon>
        <taxon>Metschnikowia</taxon>
    </lineage>
</organism>
<dbReference type="AlphaFoldDB" id="A0A4P9ZBV0"/>
<reference evidence="3" key="1">
    <citation type="journal article" date="2018" name="Nat. Microbiol.">
        <title>Leveraging single-cell genomics to expand the fungal tree of life.</title>
        <authorList>
            <person name="Ahrendt S.R."/>
            <person name="Quandt C.A."/>
            <person name="Ciobanu D."/>
            <person name="Clum A."/>
            <person name="Salamov A."/>
            <person name="Andreopoulos B."/>
            <person name="Cheng J.F."/>
            <person name="Woyke T."/>
            <person name="Pelin A."/>
            <person name="Henrissat B."/>
            <person name="Reynolds N.K."/>
            <person name="Benny G.L."/>
            <person name="Smith M.E."/>
            <person name="James T.Y."/>
            <person name="Grigoriev I.V."/>
        </authorList>
    </citation>
    <scope>NUCLEOTIDE SEQUENCE [LARGE SCALE GENOMIC DNA]</scope>
    <source>
        <strain evidence="3">Baker2002</strain>
    </source>
</reference>
<keyword evidence="3" id="KW-1185">Reference proteome</keyword>
<feature type="compositionally biased region" description="Polar residues" evidence="1">
    <location>
        <begin position="75"/>
        <end position="86"/>
    </location>
</feature>
<sequence length="149" mass="16262">MVAISDSNTLSDAICSEYQLWLLCATELEKSPRAAELEKFSRAAELEKFSRAAEPEKFSRAAGSGSAAVVKKAEQPQSTEDASKTSAVYSRTVLGKRRDIIQLVVCTGATETNQGYWRVRFQSISAVSGDAVYSEPTISAYPARKETQK</sequence>
<dbReference type="Proteomes" id="UP000268321">
    <property type="component" value="Unassembled WGS sequence"/>
</dbReference>